<evidence type="ECO:0000313" key="4">
    <source>
        <dbReference type="Proteomes" id="UP000886998"/>
    </source>
</evidence>
<protein>
    <recommendedName>
        <fullName evidence="2">REST corepressor helical domain-containing protein</fullName>
    </recommendedName>
</protein>
<reference evidence="3" key="1">
    <citation type="submission" date="2020-08" db="EMBL/GenBank/DDBJ databases">
        <title>Multicomponent nature underlies the extraordinary mechanical properties of spider dragline silk.</title>
        <authorList>
            <person name="Kono N."/>
            <person name="Nakamura H."/>
            <person name="Mori M."/>
            <person name="Yoshida Y."/>
            <person name="Ohtoshi R."/>
            <person name="Malay A.D."/>
            <person name="Moran D.A.P."/>
            <person name="Tomita M."/>
            <person name="Numata K."/>
            <person name="Arakawa K."/>
        </authorList>
    </citation>
    <scope>NUCLEOTIDE SEQUENCE</scope>
</reference>
<sequence>MSWSSGDCTRATISFETLAGQNFLTLSSASQRGNRFVVSGTCDTEGVPGGRGHRNLKSMYCVNSWSNRRRARGLYPPQHHTSLLDKREKLPARKAAGRKRKRRSSSTQNKTTFRNLAQSDETLPCGIICSSENILALSTAIKNEKDACLYVMDCAIVSLKTQVQKGKQTISYLKQQVCEGIDVYQTAEVQEDMEK</sequence>
<dbReference type="Proteomes" id="UP000886998">
    <property type="component" value="Unassembled WGS sequence"/>
</dbReference>
<evidence type="ECO:0000313" key="3">
    <source>
        <dbReference type="EMBL" id="GFY47386.1"/>
    </source>
</evidence>
<organism evidence="3 4">
    <name type="scientific">Trichonephila inaurata madagascariensis</name>
    <dbReference type="NCBI Taxonomy" id="2747483"/>
    <lineage>
        <taxon>Eukaryota</taxon>
        <taxon>Metazoa</taxon>
        <taxon>Ecdysozoa</taxon>
        <taxon>Arthropoda</taxon>
        <taxon>Chelicerata</taxon>
        <taxon>Arachnida</taxon>
        <taxon>Araneae</taxon>
        <taxon>Araneomorphae</taxon>
        <taxon>Entelegynae</taxon>
        <taxon>Araneoidea</taxon>
        <taxon>Nephilidae</taxon>
        <taxon>Trichonephila</taxon>
        <taxon>Trichonephila inaurata</taxon>
    </lineage>
</organism>
<dbReference type="EMBL" id="BMAV01005925">
    <property type="protein sequence ID" value="GFY47386.1"/>
    <property type="molecule type" value="Genomic_DNA"/>
</dbReference>
<comment type="caution">
    <text evidence="3">The sequence shown here is derived from an EMBL/GenBank/DDBJ whole genome shotgun (WGS) entry which is preliminary data.</text>
</comment>
<feature type="compositionally biased region" description="Basic and acidic residues" evidence="1">
    <location>
        <begin position="82"/>
        <end position="91"/>
    </location>
</feature>
<name>A0A8X7BWA4_9ARAC</name>
<proteinExistence type="predicted"/>
<feature type="region of interest" description="Disordered" evidence="1">
    <location>
        <begin position="72"/>
        <end position="113"/>
    </location>
</feature>
<dbReference type="Pfam" id="PF20878">
    <property type="entry name" value="REST_helical"/>
    <property type="match status" value="1"/>
</dbReference>
<feature type="domain" description="REST corepressor helical" evidence="2">
    <location>
        <begin position="124"/>
        <end position="185"/>
    </location>
</feature>
<evidence type="ECO:0000259" key="2">
    <source>
        <dbReference type="Pfam" id="PF20878"/>
    </source>
</evidence>
<evidence type="ECO:0000256" key="1">
    <source>
        <dbReference type="SAM" id="MobiDB-lite"/>
    </source>
</evidence>
<dbReference type="AlphaFoldDB" id="A0A8X7BWA4"/>
<feature type="compositionally biased region" description="Basic residues" evidence="1">
    <location>
        <begin position="95"/>
        <end position="104"/>
    </location>
</feature>
<keyword evidence="4" id="KW-1185">Reference proteome</keyword>
<dbReference type="InterPro" id="IPR049048">
    <property type="entry name" value="REST_helical"/>
</dbReference>
<gene>
    <name evidence="3" type="ORF">TNIN_206391</name>
</gene>
<dbReference type="Gene3D" id="1.20.58.1880">
    <property type="match status" value="1"/>
</dbReference>
<accession>A0A8X7BWA4</accession>